<sequence length="162" mass="18178">MNHCLSFLILIFVAKVIPVMIPSIGNYLQNEVDSLESLDLENKNITSFREQCTDEEGAVFIGLHTVEILQAQGYDSETHYVTTDDGYIFEVHRIPAPGKPAVYVLPGIFQSSRDLVLNCKGRSLASKLSEAGYDVWLGNFRGTTYGRNHTSLSPDNGRFWKF</sequence>
<feature type="chain" id="PRO_5035192850" description="Partial AB-hydrolase lipase domain-containing protein" evidence="1">
    <location>
        <begin position="19"/>
        <end position="162"/>
    </location>
</feature>
<keyword evidence="1" id="KW-0732">Signal</keyword>
<feature type="domain" description="Partial AB-hydrolase lipase" evidence="2">
    <location>
        <begin position="66"/>
        <end position="118"/>
    </location>
</feature>
<dbReference type="Pfam" id="PF04083">
    <property type="entry name" value="Abhydro_lipase"/>
    <property type="match status" value="1"/>
</dbReference>
<feature type="non-terminal residue" evidence="3">
    <location>
        <position position="1"/>
    </location>
</feature>
<dbReference type="EMBL" id="CAJVCH010469480">
    <property type="protein sequence ID" value="CAG7820114.1"/>
    <property type="molecule type" value="Genomic_DNA"/>
</dbReference>
<reference evidence="3" key="1">
    <citation type="submission" date="2021-06" db="EMBL/GenBank/DDBJ databases">
        <authorList>
            <person name="Hodson N. C."/>
            <person name="Mongue J. A."/>
            <person name="Jaron S. K."/>
        </authorList>
    </citation>
    <scope>NUCLEOTIDE SEQUENCE</scope>
</reference>
<protein>
    <recommendedName>
        <fullName evidence="2">Partial AB-hydrolase lipase domain-containing protein</fullName>
    </recommendedName>
</protein>
<feature type="non-terminal residue" evidence="3">
    <location>
        <position position="162"/>
    </location>
</feature>
<name>A0A8J2LC87_9HEXA</name>
<evidence type="ECO:0000259" key="2">
    <source>
        <dbReference type="Pfam" id="PF04083"/>
    </source>
</evidence>
<evidence type="ECO:0000256" key="1">
    <source>
        <dbReference type="SAM" id="SignalP"/>
    </source>
</evidence>
<feature type="signal peptide" evidence="1">
    <location>
        <begin position="1"/>
        <end position="18"/>
    </location>
</feature>
<evidence type="ECO:0000313" key="4">
    <source>
        <dbReference type="Proteomes" id="UP000708208"/>
    </source>
</evidence>
<dbReference type="PANTHER" id="PTHR11005">
    <property type="entry name" value="LYSOSOMAL ACID LIPASE-RELATED"/>
    <property type="match status" value="1"/>
</dbReference>
<gene>
    <name evidence="3" type="ORF">AFUS01_LOCUS30520</name>
</gene>
<keyword evidence="4" id="KW-1185">Reference proteome</keyword>
<dbReference type="GO" id="GO:0006629">
    <property type="term" value="P:lipid metabolic process"/>
    <property type="evidence" value="ECO:0007669"/>
    <property type="project" value="InterPro"/>
</dbReference>
<evidence type="ECO:0000313" key="3">
    <source>
        <dbReference type="EMBL" id="CAG7820114.1"/>
    </source>
</evidence>
<accession>A0A8J2LC87</accession>
<dbReference type="AlphaFoldDB" id="A0A8J2LC87"/>
<comment type="caution">
    <text evidence="3">The sequence shown here is derived from an EMBL/GenBank/DDBJ whole genome shotgun (WGS) entry which is preliminary data.</text>
</comment>
<dbReference type="InterPro" id="IPR006693">
    <property type="entry name" value="AB_hydrolase_lipase"/>
</dbReference>
<organism evidence="3 4">
    <name type="scientific">Allacma fusca</name>
    <dbReference type="NCBI Taxonomy" id="39272"/>
    <lineage>
        <taxon>Eukaryota</taxon>
        <taxon>Metazoa</taxon>
        <taxon>Ecdysozoa</taxon>
        <taxon>Arthropoda</taxon>
        <taxon>Hexapoda</taxon>
        <taxon>Collembola</taxon>
        <taxon>Symphypleona</taxon>
        <taxon>Sminthuridae</taxon>
        <taxon>Allacma</taxon>
    </lineage>
</organism>
<proteinExistence type="predicted"/>
<dbReference type="OrthoDB" id="9974421at2759"/>
<dbReference type="Proteomes" id="UP000708208">
    <property type="component" value="Unassembled WGS sequence"/>
</dbReference>